<keyword evidence="1" id="KW-0723">Serine/threonine-protein kinase</keyword>
<evidence type="ECO:0000256" key="2">
    <source>
        <dbReference type="SAM" id="MobiDB-lite"/>
    </source>
</evidence>
<dbReference type="InterPro" id="IPR003594">
    <property type="entry name" value="HATPase_dom"/>
</dbReference>
<evidence type="ECO:0000259" key="3">
    <source>
        <dbReference type="Pfam" id="PF13581"/>
    </source>
</evidence>
<organism evidence="4 5">
    <name type="scientific">Actinomadura harenae</name>
    <dbReference type="NCBI Taxonomy" id="2483351"/>
    <lineage>
        <taxon>Bacteria</taxon>
        <taxon>Bacillati</taxon>
        <taxon>Actinomycetota</taxon>
        <taxon>Actinomycetes</taxon>
        <taxon>Streptosporangiales</taxon>
        <taxon>Thermomonosporaceae</taxon>
        <taxon>Actinomadura</taxon>
    </lineage>
</organism>
<dbReference type="GO" id="GO:0004674">
    <property type="term" value="F:protein serine/threonine kinase activity"/>
    <property type="evidence" value="ECO:0007669"/>
    <property type="project" value="UniProtKB-KW"/>
</dbReference>
<dbReference type="PANTHER" id="PTHR35526">
    <property type="entry name" value="ANTI-SIGMA-F FACTOR RSBW-RELATED"/>
    <property type="match status" value="1"/>
</dbReference>
<dbReference type="AlphaFoldDB" id="A0A3M2LTD4"/>
<dbReference type="GO" id="GO:0005524">
    <property type="term" value="F:ATP binding"/>
    <property type="evidence" value="ECO:0007669"/>
    <property type="project" value="UniProtKB-KW"/>
</dbReference>
<keyword evidence="1" id="KW-0418">Kinase</keyword>
<keyword evidence="1" id="KW-0808">Transferase</keyword>
<dbReference type="InterPro" id="IPR036890">
    <property type="entry name" value="HATPase_C_sf"/>
</dbReference>
<dbReference type="SUPFAM" id="SSF55874">
    <property type="entry name" value="ATPase domain of HSP90 chaperone/DNA topoisomerase II/histidine kinase"/>
    <property type="match status" value="1"/>
</dbReference>
<keyword evidence="5" id="KW-1185">Reference proteome</keyword>
<proteinExistence type="predicted"/>
<keyword evidence="4" id="KW-0547">Nucleotide-binding</keyword>
<feature type="domain" description="Histidine kinase/HSP90-like ATPase" evidence="3">
    <location>
        <begin position="20"/>
        <end position="122"/>
    </location>
</feature>
<dbReference type="Proteomes" id="UP000282674">
    <property type="component" value="Unassembled WGS sequence"/>
</dbReference>
<feature type="region of interest" description="Disordered" evidence="2">
    <location>
        <begin position="1"/>
        <end position="23"/>
    </location>
</feature>
<dbReference type="Pfam" id="PF13581">
    <property type="entry name" value="HATPase_c_2"/>
    <property type="match status" value="1"/>
</dbReference>
<dbReference type="CDD" id="cd16936">
    <property type="entry name" value="HATPase_RsbW-like"/>
    <property type="match status" value="1"/>
</dbReference>
<comment type="caution">
    <text evidence="4">The sequence shown here is derived from an EMBL/GenBank/DDBJ whole genome shotgun (WGS) entry which is preliminary data.</text>
</comment>
<accession>A0A3M2LTD4</accession>
<protein>
    <submittedName>
        <fullName evidence="4">ATP-binding protein</fullName>
    </submittedName>
</protein>
<dbReference type="Gene3D" id="3.30.565.10">
    <property type="entry name" value="Histidine kinase-like ATPase, C-terminal domain"/>
    <property type="match status" value="1"/>
</dbReference>
<reference evidence="4 5" key="1">
    <citation type="submission" date="2018-10" db="EMBL/GenBank/DDBJ databases">
        <title>Isolation from soil.</title>
        <authorList>
            <person name="Hu J."/>
        </authorList>
    </citation>
    <scope>NUCLEOTIDE SEQUENCE [LARGE SCALE GENOMIC DNA]</scope>
    <source>
        <strain evidence="4 5">NEAU-Ht49</strain>
    </source>
</reference>
<evidence type="ECO:0000256" key="1">
    <source>
        <dbReference type="ARBA" id="ARBA00022527"/>
    </source>
</evidence>
<evidence type="ECO:0000313" key="4">
    <source>
        <dbReference type="EMBL" id="RMI40667.1"/>
    </source>
</evidence>
<dbReference type="EMBL" id="RFFG01000051">
    <property type="protein sequence ID" value="RMI40667.1"/>
    <property type="molecule type" value="Genomic_DNA"/>
</dbReference>
<keyword evidence="4" id="KW-0067">ATP-binding</keyword>
<name>A0A3M2LTD4_9ACTN</name>
<dbReference type="InterPro" id="IPR050267">
    <property type="entry name" value="Anti-sigma-factor_SerPK"/>
</dbReference>
<sequence>MPPEHVTTRGHLPRLGTKKFASAPDQASRARAWVSEALGPGHPAYDDCELLVSEVFTNAVRYGQGDTIEVSAYADGHAVRVEVVDAGGETVPHLVDDPDGETGRGLLILRALTDTWGCRRLPDGRLRVWFVLDPNAP</sequence>
<dbReference type="PANTHER" id="PTHR35526:SF3">
    <property type="entry name" value="ANTI-SIGMA-F FACTOR RSBW"/>
    <property type="match status" value="1"/>
</dbReference>
<evidence type="ECO:0000313" key="5">
    <source>
        <dbReference type="Proteomes" id="UP000282674"/>
    </source>
</evidence>
<gene>
    <name evidence="4" type="ORF">EBO15_25720</name>
</gene>